<dbReference type="GO" id="GO:0016878">
    <property type="term" value="F:acid-thiol ligase activity"/>
    <property type="evidence" value="ECO:0007669"/>
    <property type="project" value="UniProtKB-ARBA"/>
</dbReference>
<dbReference type="PANTHER" id="PTHR43767:SF1">
    <property type="entry name" value="NONRIBOSOMAL PEPTIDE SYNTHASE PES1 (EUROFUNG)-RELATED"/>
    <property type="match status" value="1"/>
</dbReference>
<organism evidence="3 4">
    <name type="scientific">Planococcus salinus</name>
    <dbReference type="NCBI Taxonomy" id="1848460"/>
    <lineage>
        <taxon>Bacteria</taxon>
        <taxon>Bacillati</taxon>
        <taxon>Bacillota</taxon>
        <taxon>Bacilli</taxon>
        <taxon>Bacillales</taxon>
        <taxon>Caryophanaceae</taxon>
        <taxon>Planococcus</taxon>
    </lineage>
</organism>
<dbReference type="Pfam" id="PF13193">
    <property type="entry name" value="AMP-binding_C"/>
    <property type="match status" value="1"/>
</dbReference>
<gene>
    <name evidence="3" type="ORF">EEX84_06255</name>
</gene>
<dbReference type="NCBIfam" id="NF004822">
    <property type="entry name" value="PRK06178.1"/>
    <property type="match status" value="1"/>
</dbReference>
<evidence type="ECO:0000259" key="2">
    <source>
        <dbReference type="Pfam" id="PF13193"/>
    </source>
</evidence>
<feature type="domain" description="AMP-binding enzyme C-terminal" evidence="2">
    <location>
        <begin position="482"/>
        <end position="558"/>
    </location>
</feature>
<feature type="domain" description="AMP-dependent synthetase/ligase" evidence="1">
    <location>
        <begin position="43"/>
        <end position="432"/>
    </location>
</feature>
<dbReference type="InterPro" id="IPR000873">
    <property type="entry name" value="AMP-dep_synth/lig_dom"/>
</dbReference>
<proteinExistence type="predicted"/>
<dbReference type="InterPro" id="IPR025110">
    <property type="entry name" value="AMP-bd_C"/>
</dbReference>
<evidence type="ECO:0000313" key="4">
    <source>
        <dbReference type="Proteomes" id="UP000275473"/>
    </source>
</evidence>
<dbReference type="PROSITE" id="PS00455">
    <property type="entry name" value="AMP_BINDING"/>
    <property type="match status" value="1"/>
</dbReference>
<sequence length="574" mass="65016">MKEMDETKYTEHLNDLWNKKRPKELPKETEYPFGEILVTEYLSKRAELTPDKACLIYYGTEISFKELDDLSNRFASYLADKGFKKGDRIAVFMSNCPQFLIAFYGILKLGCVHVPVNPMFKEEELQYELTDTQAELVVTTDQLNSLVQKVKEQTDVKEVITTSLIDLIPKTPAFTVHPMYMKEKLECPGTVDLLTVLEKQSPEYPHVDIHLDDMAALNYTGGTTGMPKGCVHTQRDMLYTTASACTYIFRLKEQDVGLAYWPAFWIAGEVLCLLNPVVSGATHVLLGRWDTEATMQAIEKYKVTFINGGVDNFVELLEEPSISQYDLTSLKVTTATSLSKKLDLEIRRKWEELTGCIMIEATWGMTETNTYDTYTSYMYEDDKDLKSRPVFVGFPIPGTDFKVTDFETGELLPIGKEGELMIKTPALFKSYWNKPEETKRALNNGWLRTGDMGMIDEEGYIHFLGRNKEMLKVNGMSVFPPEVEVVLARHPAVEANGIVGMPHAKKGEVPIAFVKLKEKAVGTVTEEEIQKWCAEHMATYKVPIVKVVEDLPMTATGKILKVELAKKLQDVSIN</sequence>
<dbReference type="OrthoDB" id="9762242at2"/>
<evidence type="ECO:0000259" key="1">
    <source>
        <dbReference type="Pfam" id="PF00501"/>
    </source>
</evidence>
<dbReference type="InterPro" id="IPR042099">
    <property type="entry name" value="ANL_N_sf"/>
</dbReference>
<dbReference type="EMBL" id="RIAX01000003">
    <property type="protein sequence ID" value="RNF40231.1"/>
    <property type="molecule type" value="Genomic_DNA"/>
</dbReference>
<comment type="caution">
    <text evidence="3">The sequence shown here is derived from an EMBL/GenBank/DDBJ whole genome shotgun (WGS) entry which is preliminary data.</text>
</comment>
<dbReference type="Gene3D" id="3.40.50.12780">
    <property type="entry name" value="N-terminal domain of ligase-like"/>
    <property type="match status" value="1"/>
</dbReference>
<accession>A0A3M8PA08</accession>
<dbReference type="Proteomes" id="UP000275473">
    <property type="component" value="Unassembled WGS sequence"/>
</dbReference>
<dbReference type="Pfam" id="PF00501">
    <property type="entry name" value="AMP-binding"/>
    <property type="match status" value="1"/>
</dbReference>
<keyword evidence="4" id="KW-1185">Reference proteome</keyword>
<protein>
    <submittedName>
        <fullName evidence="3">Acyl-CoA synthetase</fullName>
    </submittedName>
</protein>
<dbReference type="InterPro" id="IPR050237">
    <property type="entry name" value="ATP-dep_AMP-bd_enzyme"/>
</dbReference>
<evidence type="ECO:0000313" key="3">
    <source>
        <dbReference type="EMBL" id="RNF40231.1"/>
    </source>
</evidence>
<dbReference type="AlphaFoldDB" id="A0A3M8PA08"/>
<name>A0A3M8PA08_9BACL</name>
<dbReference type="Gene3D" id="3.30.300.30">
    <property type="match status" value="1"/>
</dbReference>
<dbReference type="InterPro" id="IPR045851">
    <property type="entry name" value="AMP-bd_C_sf"/>
</dbReference>
<dbReference type="SUPFAM" id="SSF56801">
    <property type="entry name" value="Acetyl-CoA synthetase-like"/>
    <property type="match status" value="1"/>
</dbReference>
<dbReference type="PANTHER" id="PTHR43767">
    <property type="entry name" value="LONG-CHAIN-FATTY-ACID--COA LIGASE"/>
    <property type="match status" value="1"/>
</dbReference>
<reference evidence="3 4" key="1">
    <citation type="journal article" date="2018" name="Int. J. Syst. Evol. Microbiol.">
        <title>Planococcus salinus sp. nov., a moderately halophilic bacterium isolated from a saline-alkali soil.</title>
        <authorList>
            <person name="Gan L."/>
        </authorList>
    </citation>
    <scope>NUCLEOTIDE SEQUENCE [LARGE SCALE GENOMIC DNA]</scope>
    <source>
        <strain evidence="3 4">LCB217</strain>
    </source>
</reference>
<dbReference type="InterPro" id="IPR020845">
    <property type="entry name" value="AMP-binding_CS"/>
</dbReference>